<keyword evidence="5" id="KW-1185">Reference proteome</keyword>
<protein>
    <recommendedName>
        <fullName evidence="3">C2 domain-containing protein</fullName>
    </recommendedName>
</protein>
<feature type="region of interest" description="Disordered" evidence="2">
    <location>
        <begin position="780"/>
        <end position="800"/>
    </location>
</feature>
<organism evidence="4 5">
    <name type="scientific">Stentor coeruleus</name>
    <dbReference type="NCBI Taxonomy" id="5963"/>
    <lineage>
        <taxon>Eukaryota</taxon>
        <taxon>Sar</taxon>
        <taxon>Alveolata</taxon>
        <taxon>Ciliophora</taxon>
        <taxon>Postciliodesmatophora</taxon>
        <taxon>Heterotrichea</taxon>
        <taxon>Heterotrichida</taxon>
        <taxon>Stentoridae</taxon>
        <taxon>Stentor</taxon>
    </lineage>
</organism>
<evidence type="ECO:0000256" key="1">
    <source>
        <dbReference type="SAM" id="Coils"/>
    </source>
</evidence>
<reference evidence="4 5" key="1">
    <citation type="submission" date="2016-11" db="EMBL/GenBank/DDBJ databases">
        <title>The macronuclear genome of Stentor coeruleus: a giant cell with tiny introns.</title>
        <authorList>
            <person name="Slabodnick M."/>
            <person name="Ruby J.G."/>
            <person name="Reiff S.B."/>
            <person name="Swart E.C."/>
            <person name="Gosai S."/>
            <person name="Prabakaran S."/>
            <person name="Witkowska E."/>
            <person name="Larue G.E."/>
            <person name="Fisher S."/>
            <person name="Freeman R.M."/>
            <person name="Gunawardena J."/>
            <person name="Chu W."/>
            <person name="Stover N.A."/>
            <person name="Gregory B.D."/>
            <person name="Nowacki M."/>
            <person name="Derisi J."/>
            <person name="Roy S.W."/>
            <person name="Marshall W.F."/>
            <person name="Sood P."/>
        </authorList>
    </citation>
    <scope>NUCLEOTIDE SEQUENCE [LARGE SCALE GENOMIC DNA]</scope>
    <source>
        <strain evidence="4">WM001</strain>
    </source>
</reference>
<dbReference type="Pfam" id="PF00168">
    <property type="entry name" value="C2"/>
    <property type="match status" value="1"/>
</dbReference>
<dbReference type="InterPro" id="IPR039889">
    <property type="entry name" value="CCD33"/>
</dbReference>
<proteinExistence type="predicted"/>
<dbReference type="OrthoDB" id="552574at2759"/>
<dbReference type="AlphaFoldDB" id="A0A1R2C7T7"/>
<accession>A0A1R2C7T7</accession>
<dbReference type="EMBL" id="MPUH01000248">
    <property type="protein sequence ID" value="OMJ85084.1"/>
    <property type="molecule type" value="Genomic_DNA"/>
</dbReference>
<evidence type="ECO:0000256" key="2">
    <source>
        <dbReference type="SAM" id="MobiDB-lite"/>
    </source>
</evidence>
<dbReference type="InterPro" id="IPR035892">
    <property type="entry name" value="C2_domain_sf"/>
</dbReference>
<dbReference type="PANTHER" id="PTHR21623:SF2">
    <property type="entry name" value="COILED-COIL DOMAIN-CONTAINING PROTEIN 33"/>
    <property type="match status" value="1"/>
</dbReference>
<dbReference type="SUPFAM" id="SSF49562">
    <property type="entry name" value="C2 domain (Calcium/lipid-binding domain, CaLB)"/>
    <property type="match status" value="1"/>
</dbReference>
<keyword evidence="1" id="KW-0175">Coiled coil</keyword>
<comment type="caution">
    <text evidence="4">The sequence shown here is derived from an EMBL/GenBank/DDBJ whole genome shotgun (WGS) entry which is preliminary data.</text>
</comment>
<sequence>MDDFKLVKASQLNVIIETAEFAKDFHYFITVQLEGESEKRRTDISERLSNPQFLAKTFFLPLPNSRIELSMRMIFQVYVVTVREGEPKEKGQARLLGDCVLELGPLAPVLTDIRGAGSRQHLKFIREHEGQPVTVGRFLVTLRVIPEQAVPIESENLEIFHPLPVIDPYKEFVWRIRVDFRSAYDIPMNNMSTTGLPSPYMEFGWSHYVQQRPGDNDTEKSLIVPNNRNPIWNYQLIYYNKENAGSIDGFLWAYLKDRTAAESLETITMPISSMRAFHPVHLEVVTNRGGEAPDVRSQIYFSVVIEEAISSTSFIDELIDIAIIGVNWSPDPVAISRLMIAMTTHGFQLDGLPLTQVDLSEDTSMARELYRHRSQRHSVFLSPILPIRPTSLDNEYGAQCIFTIPKSYINSQISFYLIARDETQVGKVKHQMPNVIVAYTEIVDDDLKSSLQATRPLSIPWIWIENSTNPNLSRTLSQGTASLQVSAFRLSKEKPGSALNRTEIEPMKGGESIKLESSFLRGTNLLQNPNPLISPMQSIGLLNQPAGERWELLSRELQQKQDLIHRLMKENDEKSDSLKLTGSEIIDLRRQIKLLQSENALLRKRLHEEEEIDVGAVVGREVERMNNEELKIKIIKIAQMYRNERGRNEEFEKVIRQAQEEVSEAYKYKAELDKLREKHEKDLRRLQKTQGQIDKIRIYRDTIKKQEAVISKLEKLLDKTLKDTQMARETVQELERLRTENLELQKRIKDTAYGGKDMNEQSRQEIRRLERLVQELKEQLRSKRPDTRDLRGGNDDDDDKIRLEVELQKAELRVQSMQDEMDMNARRFAKEIAHYKGLVAEKQSIIDTMTSGINY</sequence>
<gene>
    <name evidence="4" type="ORF">SteCoe_13670</name>
</gene>
<feature type="coiled-coil region" evidence="1">
    <location>
        <begin position="585"/>
        <end position="612"/>
    </location>
</feature>
<name>A0A1R2C7T7_9CILI</name>
<dbReference type="Proteomes" id="UP000187209">
    <property type="component" value="Unassembled WGS sequence"/>
</dbReference>
<dbReference type="GO" id="GO:0005777">
    <property type="term" value="C:peroxisome"/>
    <property type="evidence" value="ECO:0007669"/>
    <property type="project" value="TreeGrafter"/>
</dbReference>
<evidence type="ECO:0000313" key="4">
    <source>
        <dbReference type="EMBL" id="OMJ85084.1"/>
    </source>
</evidence>
<evidence type="ECO:0000259" key="3">
    <source>
        <dbReference type="Pfam" id="PF00168"/>
    </source>
</evidence>
<feature type="domain" description="C2" evidence="3">
    <location>
        <begin position="175"/>
        <end position="241"/>
    </location>
</feature>
<dbReference type="PANTHER" id="PTHR21623">
    <property type="entry name" value="SPERIOLIN-BINDING FACTOR"/>
    <property type="match status" value="1"/>
</dbReference>
<evidence type="ECO:0000313" key="5">
    <source>
        <dbReference type="Proteomes" id="UP000187209"/>
    </source>
</evidence>
<dbReference type="InterPro" id="IPR000008">
    <property type="entry name" value="C2_dom"/>
</dbReference>